<protein>
    <submittedName>
        <fullName evidence="1">Uncharacterized protein</fullName>
    </submittedName>
</protein>
<dbReference type="AlphaFoldDB" id="A0A2P2Q4R0"/>
<proteinExistence type="predicted"/>
<sequence length="56" mass="5978">MEDEVLKERGVQSLPFGGKRVLTETNGESIQSFVQRLVAAGKSSLPPSPCKDSAVC</sequence>
<evidence type="ECO:0000313" key="1">
    <source>
        <dbReference type="EMBL" id="MBX61941.1"/>
    </source>
</evidence>
<name>A0A2P2Q4R0_RHIMU</name>
<dbReference type="EMBL" id="GGEC01081457">
    <property type="protein sequence ID" value="MBX61941.1"/>
    <property type="molecule type" value="Transcribed_RNA"/>
</dbReference>
<reference evidence="1" key="1">
    <citation type="submission" date="2018-02" db="EMBL/GenBank/DDBJ databases">
        <title>Rhizophora mucronata_Transcriptome.</title>
        <authorList>
            <person name="Meera S.P."/>
            <person name="Sreeshan A."/>
            <person name="Augustine A."/>
        </authorList>
    </citation>
    <scope>NUCLEOTIDE SEQUENCE</scope>
    <source>
        <tissue evidence="1">Leaf</tissue>
    </source>
</reference>
<organism evidence="1">
    <name type="scientific">Rhizophora mucronata</name>
    <name type="common">Asiatic mangrove</name>
    <dbReference type="NCBI Taxonomy" id="61149"/>
    <lineage>
        <taxon>Eukaryota</taxon>
        <taxon>Viridiplantae</taxon>
        <taxon>Streptophyta</taxon>
        <taxon>Embryophyta</taxon>
        <taxon>Tracheophyta</taxon>
        <taxon>Spermatophyta</taxon>
        <taxon>Magnoliopsida</taxon>
        <taxon>eudicotyledons</taxon>
        <taxon>Gunneridae</taxon>
        <taxon>Pentapetalae</taxon>
        <taxon>rosids</taxon>
        <taxon>fabids</taxon>
        <taxon>Malpighiales</taxon>
        <taxon>Rhizophoraceae</taxon>
        <taxon>Rhizophora</taxon>
    </lineage>
</organism>
<accession>A0A2P2Q4R0</accession>